<reference evidence="1" key="1">
    <citation type="submission" date="2019-04" db="EMBL/GenBank/DDBJ databases">
        <authorList>
            <person name="Melise S."/>
            <person name="Noan J."/>
            <person name="Okalmin O."/>
        </authorList>
    </citation>
    <scope>NUCLEOTIDE SEQUENCE</scope>
    <source>
        <strain evidence="1">FN9</strain>
    </source>
</reference>
<protein>
    <submittedName>
        <fullName evidence="1">Uncharacterized protein</fullName>
    </submittedName>
</protein>
<name>A0A4E9DY58_GIBZA</name>
<dbReference type="EMBL" id="CAAKMV010000120">
    <property type="protein sequence ID" value="VIO55606.1"/>
    <property type="molecule type" value="Genomic_DNA"/>
</dbReference>
<gene>
    <name evidence="1" type="ORF">FUG_LOCUS170497</name>
</gene>
<proteinExistence type="predicted"/>
<organism evidence="1">
    <name type="scientific">Gibberella zeae</name>
    <name type="common">Wheat head blight fungus</name>
    <name type="synonym">Fusarium graminearum</name>
    <dbReference type="NCBI Taxonomy" id="5518"/>
    <lineage>
        <taxon>Eukaryota</taxon>
        <taxon>Fungi</taxon>
        <taxon>Dikarya</taxon>
        <taxon>Ascomycota</taxon>
        <taxon>Pezizomycotina</taxon>
        <taxon>Sordariomycetes</taxon>
        <taxon>Hypocreomycetidae</taxon>
        <taxon>Hypocreales</taxon>
        <taxon>Nectriaceae</taxon>
        <taxon>Fusarium</taxon>
    </lineage>
</organism>
<dbReference type="AlphaFoldDB" id="A0A4E9DY58"/>
<evidence type="ECO:0000313" key="1">
    <source>
        <dbReference type="EMBL" id="VIO55606.1"/>
    </source>
</evidence>
<accession>A0A4E9DY58</accession>
<sequence length="75" mass="8302">MAFSQPAETIEEPSSPIKTCIPCILMLLPIEPSSLSCSSSLEAKRINLSFPQTDWNFSSVNNSQLLSAWNEVVSW</sequence>